<organism evidence="3 4">
    <name type="scientific">Rhodoferax fermentans</name>
    <dbReference type="NCBI Taxonomy" id="28066"/>
    <lineage>
        <taxon>Bacteria</taxon>
        <taxon>Pseudomonadati</taxon>
        <taxon>Pseudomonadota</taxon>
        <taxon>Betaproteobacteria</taxon>
        <taxon>Burkholderiales</taxon>
        <taxon>Comamonadaceae</taxon>
        <taxon>Rhodoferax</taxon>
    </lineage>
</organism>
<keyword evidence="1" id="KW-0408">Iron</keyword>
<dbReference type="SMART" id="SM00899">
    <property type="entry name" value="FeoA"/>
    <property type="match status" value="1"/>
</dbReference>
<proteinExistence type="predicted"/>
<comment type="caution">
    <text evidence="3">The sequence shown here is derived from an EMBL/GenBank/DDBJ whole genome shotgun (WGS) entry which is preliminary data.</text>
</comment>
<keyword evidence="4" id="KW-1185">Reference proteome</keyword>
<evidence type="ECO:0000313" key="4">
    <source>
        <dbReference type="Proteomes" id="UP000190750"/>
    </source>
</evidence>
<dbReference type="STRING" id="28066.RF819_17435"/>
<evidence type="ECO:0000259" key="2">
    <source>
        <dbReference type="SMART" id="SM00899"/>
    </source>
</evidence>
<sequence>MATPGQLLRVAALRGSGMDRRMTEIGLNVGAEIRVVQQQGGGLVVQRGESRYALGAGLAHRVLVAAV</sequence>
<gene>
    <name evidence="3" type="ORF">RF819_17435</name>
</gene>
<dbReference type="Pfam" id="PF04023">
    <property type="entry name" value="FeoA"/>
    <property type="match status" value="1"/>
</dbReference>
<evidence type="ECO:0000313" key="3">
    <source>
        <dbReference type="EMBL" id="OOV09245.1"/>
    </source>
</evidence>
<evidence type="ECO:0000256" key="1">
    <source>
        <dbReference type="ARBA" id="ARBA00023004"/>
    </source>
</evidence>
<dbReference type="Gene3D" id="2.30.30.90">
    <property type="match status" value="1"/>
</dbReference>
<dbReference type="GO" id="GO:0046914">
    <property type="term" value="F:transition metal ion binding"/>
    <property type="evidence" value="ECO:0007669"/>
    <property type="project" value="InterPro"/>
</dbReference>
<dbReference type="Proteomes" id="UP000190750">
    <property type="component" value="Unassembled WGS sequence"/>
</dbReference>
<dbReference type="SUPFAM" id="SSF50037">
    <property type="entry name" value="C-terminal domain of transcriptional repressors"/>
    <property type="match status" value="1"/>
</dbReference>
<reference evidence="3 4" key="1">
    <citation type="submission" date="2017-01" db="EMBL/GenBank/DDBJ databases">
        <title>Genome sequencing of Rhodoferax fermentans JCM 7819.</title>
        <authorList>
            <person name="Kim Y.J."/>
            <person name="Farh M.E.-A."/>
            <person name="Yang D.-C."/>
        </authorList>
    </citation>
    <scope>NUCLEOTIDE SEQUENCE [LARGE SCALE GENOMIC DNA]</scope>
    <source>
        <strain evidence="3 4">JCM 7819</strain>
    </source>
</reference>
<dbReference type="EMBL" id="MTJN01000002">
    <property type="protein sequence ID" value="OOV09245.1"/>
    <property type="molecule type" value="Genomic_DNA"/>
</dbReference>
<accession>A0A1T1AZ37</accession>
<dbReference type="InterPro" id="IPR007167">
    <property type="entry name" value="Fe-transptr_FeoA-like"/>
</dbReference>
<dbReference type="InterPro" id="IPR008988">
    <property type="entry name" value="Transcriptional_repressor_C"/>
</dbReference>
<protein>
    <submittedName>
        <fullName evidence="3">Ferrous iron transport protein A</fullName>
    </submittedName>
</protein>
<feature type="domain" description="Ferrous iron transporter FeoA-like" evidence="2">
    <location>
        <begin position="1"/>
        <end position="66"/>
    </location>
</feature>
<dbReference type="InterPro" id="IPR038157">
    <property type="entry name" value="FeoA_core_dom"/>
</dbReference>
<dbReference type="AlphaFoldDB" id="A0A1T1AZ37"/>
<name>A0A1T1AZ37_RHOFE</name>